<dbReference type="InterPro" id="IPR003439">
    <property type="entry name" value="ABC_transporter-like_ATP-bd"/>
</dbReference>
<dbReference type="EMBL" id="DSVL01000420">
    <property type="protein sequence ID" value="HFH30536.1"/>
    <property type="molecule type" value="Genomic_DNA"/>
</dbReference>
<evidence type="ECO:0000256" key="4">
    <source>
        <dbReference type="ARBA" id="ARBA00022597"/>
    </source>
</evidence>
<dbReference type="InterPro" id="IPR017871">
    <property type="entry name" value="ABC_transporter-like_CS"/>
</dbReference>
<dbReference type="AlphaFoldDB" id="A0A7C3EBK9"/>
<protein>
    <submittedName>
        <fullName evidence="11">Sugar ABC transporter ATP-binding protein</fullName>
    </submittedName>
</protein>
<sequence length="509" mass="56140">MDEVLLQLSHISMYFPGIKALDDVHIAIRPGEVHALIGENGAGKSTLVKIMTGVYKPSSGTMKYQGKEIQFKSPQEAQKAGIAVIHQETSMFADLTVAENIFMGHEPRLKGLPLVPIQPISWKNMFQRSDELLKSLGMSIDSHTLVKDLSTAERHLVEIAKALSQEAKILIMDEPTSAITIRETEELFELVKKLKAQGTAVVFISHKFEELFEIADYYTVLRDGRYIGEGSMKDVTEDELIRMMVGRSIDQLFPKGNAVIGELVLEARNLSRLGVFKDVSFAVHRGEILGFFGLVGAGRSEVMRAMIGIDPLDCGEIIMGNEVCHFKSPQDSMKRGIVYVPEDRQRQGAILTMSIAENISLPQIDSLSTLGFLNKIKERSLAANYAKKLEVKAAGLEYNVQTLSGGNQQKVVLAKWLASHPTLLILDEPTKGIDVATKSAVHQIISDLANQGLAIILVSSELPEILGMTDRVVVMHEGRVSEIFVRKDYKEEQIMRAAMGSSAKPVEVA</sequence>
<evidence type="ECO:0000256" key="7">
    <source>
        <dbReference type="ARBA" id="ARBA00022840"/>
    </source>
</evidence>
<comment type="caution">
    <text evidence="11">The sequence shown here is derived from an EMBL/GenBank/DDBJ whole genome shotgun (WGS) entry which is preliminary data.</text>
</comment>
<feature type="domain" description="ABC transporter" evidence="10">
    <location>
        <begin position="6"/>
        <end position="248"/>
    </location>
</feature>
<keyword evidence="5" id="KW-0677">Repeat</keyword>
<comment type="subcellular location">
    <subcellularLocation>
        <location evidence="1">Cell membrane</location>
        <topology evidence="1">Peripheral membrane protein</topology>
    </subcellularLocation>
</comment>
<dbReference type="GO" id="GO:0016887">
    <property type="term" value="F:ATP hydrolysis activity"/>
    <property type="evidence" value="ECO:0007669"/>
    <property type="project" value="InterPro"/>
</dbReference>
<dbReference type="PANTHER" id="PTHR43790:SF3">
    <property type="entry name" value="D-ALLOSE IMPORT ATP-BINDING PROTEIN ALSA-RELATED"/>
    <property type="match status" value="1"/>
</dbReference>
<dbReference type="PROSITE" id="PS00211">
    <property type="entry name" value="ABC_TRANSPORTER_1"/>
    <property type="match status" value="1"/>
</dbReference>
<dbReference type="PANTHER" id="PTHR43790">
    <property type="entry name" value="CARBOHYDRATE TRANSPORT ATP-BINDING PROTEIN MG119-RELATED"/>
    <property type="match status" value="1"/>
</dbReference>
<keyword evidence="3" id="KW-1003">Cell membrane</keyword>
<keyword evidence="9" id="KW-0472">Membrane</keyword>
<dbReference type="Pfam" id="PF00005">
    <property type="entry name" value="ABC_tran"/>
    <property type="match status" value="2"/>
</dbReference>
<evidence type="ECO:0000313" key="11">
    <source>
        <dbReference type="EMBL" id="HFH30536.1"/>
    </source>
</evidence>
<dbReference type="PROSITE" id="PS50893">
    <property type="entry name" value="ABC_TRANSPORTER_2"/>
    <property type="match status" value="2"/>
</dbReference>
<dbReference type="GO" id="GO:0005524">
    <property type="term" value="F:ATP binding"/>
    <property type="evidence" value="ECO:0007669"/>
    <property type="project" value="UniProtKB-KW"/>
</dbReference>
<name>A0A7C3EBK9_9SPIR</name>
<dbReference type="Gene3D" id="3.40.50.300">
    <property type="entry name" value="P-loop containing nucleotide triphosphate hydrolases"/>
    <property type="match status" value="2"/>
</dbReference>
<evidence type="ECO:0000256" key="5">
    <source>
        <dbReference type="ARBA" id="ARBA00022737"/>
    </source>
</evidence>
<dbReference type="FunFam" id="3.40.50.300:FF:000127">
    <property type="entry name" value="Ribose import ATP-binding protein RbsA"/>
    <property type="match status" value="1"/>
</dbReference>
<evidence type="ECO:0000256" key="1">
    <source>
        <dbReference type="ARBA" id="ARBA00004202"/>
    </source>
</evidence>
<evidence type="ECO:0000256" key="3">
    <source>
        <dbReference type="ARBA" id="ARBA00022475"/>
    </source>
</evidence>
<dbReference type="CDD" id="cd03215">
    <property type="entry name" value="ABC_Carb_Monos_II"/>
    <property type="match status" value="1"/>
</dbReference>
<evidence type="ECO:0000256" key="8">
    <source>
        <dbReference type="ARBA" id="ARBA00022967"/>
    </source>
</evidence>
<organism evidence="11">
    <name type="scientific">Gracilinema caldarium</name>
    <dbReference type="NCBI Taxonomy" id="215591"/>
    <lineage>
        <taxon>Bacteria</taxon>
        <taxon>Pseudomonadati</taxon>
        <taxon>Spirochaetota</taxon>
        <taxon>Spirochaetia</taxon>
        <taxon>Spirochaetales</taxon>
        <taxon>Breznakiellaceae</taxon>
        <taxon>Gracilinema</taxon>
    </lineage>
</organism>
<dbReference type="SMART" id="SM00382">
    <property type="entry name" value="AAA"/>
    <property type="match status" value="2"/>
</dbReference>
<evidence type="ECO:0000256" key="2">
    <source>
        <dbReference type="ARBA" id="ARBA00022448"/>
    </source>
</evidence>
<gene>
    <name evidence="11" type="ORF">ENS59_13690</name>
</gene>
<dbReference type="InterPro" id="IPR003593">
    <property type="entry name" value="AAA+_ATPase"/>
</dbReference>
<evidence type="ECO:0000256" key="6">
    <source>
        <dbReference type="ARBA" id="ARBA00022741"/>
    </source>
</evidence>
<dbReference type="CDD" id="cd03216">
    <property type="entry name" value="ABC_Carb_Monos_I"/>
    <property type="match status" value="1"/>
</dbReference>
<feature type="domain" description="ABC transporter" evidence="10">
    <location>
        <begin position="259"/>
        <end position="502"/>
    </location>
</feature>
<accession>A0A7C3EBK9</accession>
<evidence type="ECO:0000259" key="10">
    <source>
        <dbReference type="PROSITE" id="PS50893"/>
    </source>
</evidence>
<dbReference type="InterPro" id="IPR050107">
    <property type="entry name" value="ABC_carbohydrate_import_ATPase"/>
</dbReference>
<keyword evidence="7 11" id="KW-0067">ATP-binding</keyword>
<evidence type="ECO:0000256" key="9">
    <source>
        <dbReference type="ARBA" id="ARBA00023136"/>
    </source>
</evidence>
<keyword evidence="6" id="KW-0547">Nucleotide-binding</keyword>
<keyword evidence="8" id="KW-1278">Translocase</keyword>
<dbReference type="SUPFAM" id="SSF52540">
    <property type="entry name" value="P-loop containing nucleoside triphosphate hydrolases"/>
    <property type="match status" value="2"/>
</dbReference>
<keyword evidence="2" id="KW-0813">Transport</keyword>
<keyword evidence="4" id="KW-0762">Sugar transport</keyword>
<reference evidence="11" key="1">
    <citation type="journal article" date="2020" name="mSystems">
        <title>Genome- and Community-Level Interaction Insights into Carbon Utilization and Element Cycling Functions of Hydrothermarchaeota in Hydrothermal Sediment.</title>
        <authorList>
            <person name="Zhou Z."/>
            <person name="Liu Y."/>
            <person name="Xu W."/>
            <person name="Pan J."/>
            <person name="Luo Z.H."/>
            <person name="Li M."/>
        </authorList>
    </citation>
    <scope>NUCLEOTIDE SEQUENCE [LARGE SCALE GENOMIC DNA]</scope>
    <source>
        <strain evidence="11">SpSt-503</strain>
    </source>
</reference>
<proteinExistence type="predicted"/>
<dbReference type="InterPro" id="IPR027417">
    <property type="entry name" value="P-loop_NTPase"/>
</dbReference>
<dbReference type="GO" id="GO:0005886">
    <property type="term" value="C:plasma membrane"/>
    <property type="evidence" value="ECO:0007669"/>
    <property type="project" value="UniProtKB-SubCell"/>
</dbReference>